<evidence type="ECO:0000313" key="3">
    <source>
        <dbReference type="Proteomes" id="UP000681340"/>
    </source>
</evidence>
<dbReference type="Proteomes" id="UP000681340">
    <property type="component" value="Unassembled WGS sequence"/>
</dbReference>
<dbReference type="SUPFAM" id="SSF48452">
    <property type="entry name" value="TPR-like"/>
    <property type="match status" value="1"/>
</dbReference>
<dbReference type="Pfam" id="PF13424">
    <property type="entry name" value="TPR_12"/>
    <property type="match status" value="2"/>
</dbReference>
<organism evidence="2 3">
    <name type="scientific">Actinoplanes auranticolor</name>
    <dbReference type="NCBI Taxonomy" id="47988"/>
    <lineage>
        <taxon>Bacteria</taxon>
        <taxon>Bacillati</taxon>
        <taxon>Actinomycetota</taxon>
        <taxon>Actinomycetes</taxon>
        <taxon>Micromonosporales</taxon>
        <taxon>Micromonosporaceae</taxon>
        <taxon>Actinoplanes</taxon>
    </lineage>
</organism>
<evidence type="ECO:0008006" key="4">
    <source>
        <dbReference type="Google" id="ProtNLM"/>
    </source>
</evidence>
<dbReference type="NCBIfam" id="NF040586">
    <property type="entry name" value="FxSxx_TPR"/>
    <property type="match status" value="1"/>
</dbReference>
<sequence>MPVGWWASRDPQAPSAKVEKTADARSLPPRNRQFSGRQDTLLDIRRGWERGSIQVLSGPGGAGKSQLALEYAHLHADDYDVVWWIDAEHAVATASSLAELAIALGVADRKTEVPACVAALTRHLEHRDRWLIIFDDATPATLRSMLPDAGGHRLITSRTPGWDQWARVVGVPALPRRESVELLRRRNPTISEEDAAGLAEALGDLPLALSQAAGFMTRTGTSAPDYSRLLSGQTAVLLHEGLDASHPQSMTAVVSVGAQRLRRDEPAGLEAIRTCAFLASEPIPVGWLVTSAATEVALRRGLERAAEHSLATVDRDGVRMHAVTQHVLGELLSPKDRNRARSAAAALVSRQAPGDPLDAGVWAEWARLLPHLVAVDPAASDEPALRDLACNAVMYLAARGLVDQADVLATELRDAWLPPDGRETEHTLWVAHGLAMVRRVQRRFKEARTLDEAAFRGRCHLLGHNHRRTLASASNLAIDLYELGDHPAAYRLDRETYDRRRKWLGDDDRDTLASGNNLADDLRELGRREEAYELTRTTLARMKQVLGADDPSTLNCAGNLGSDLRALGRYQEALAVDEDTFARMTRVLGPDHYVTLTVADYLRQDLQALHRYRRARRLAQDIHARRLRQPGADRRDTEQR</sequence>
<gene>
    <name evidence="2" type="ORF">Aau02nite_56500</name>
</gene>
<accession>A0A919SIU1</accession>
<dbReference type="InterPro" id="IPR011990">
    <property type="entry name" value="TPR-like_helical_dom_sf"/>
</dbReference>
<protein>
    <recommendedName>
        <fullName evidence="4">Tetratricopeptide repeat protein</fullName>
    </recommendedName>
</protein>
<name>A0A919SIU1_9ACTN</name>
<dbReference type="AlphaFoldDB" id="A0A919SIU1"/>
<dbReference type="PANTHER" id="PTHR46082:SF6">
    <property type="entry name" value="AAA+ ATPASE DOMAIN-CONTAINING PROTEIN-RELATED"/>
    <property type="match status" value="1"/>
</dbReference>
<evidence type="ECO:0000256" key="1">
    <source>
        <dbReference type="SAM" id="MobiDB-lite"/>
    </source>
</evidence>
<comment type="caution">
    <text evidence="2">The sequence shown here is derived from an EMBL/GenBank/DDBJ whole genome shotgun (WGS) entry which is preliminary data.</text>
</comment>
<dbReference type="PANTHER" id="PTHR46082">
    <property type="entry name" value="ATP/GTP-BINDING PROTEIN-RELATED"/>
    <property type="match status" value="1"/>
</dbReference>
<evidence type="ECO:0000313" key="2">
    <source>
        <dbReference type="EMBL" id="GIM73530.1"/>
    </source>
</evidence>
<proteinExistence type="predicted"/>
<dbReference type="RefSeq" id="WP_212991570.1">
    <property type="nucleotide sequence ID" value="NZ_BAABEA010000054.1"/>
</dbReference>
<dbReference type="Gene3D" id="1.25.40.10">
    <property type="entry name" value="Tetratricopeptide repeat domain"/>
    <property type="match status" value="1"/>
</dbReference>
<dbReference type="SUPFAM" id="SSF52540">
    <property type="entry name" value="P-loop containing nucleoside triphosphate hydrolases"/>
    <property type="match status" value="1"/>
</dbReference>
<reference evidence="2" key="1">
    <citation type="submission" date="2021-03" db="EMBL/GenBank/DDBJ databases">
        <title>Whole genome shotgun sequence of Actinoplanes auranticolor NBRC 12245.</title>
        <authorList>
            <person name="Komaki H."/>
            <person name="Tamura T."/>
        </authorList>
    </citation>
    <scope>NUCLEOTIDE SEQUENCE</scope>
    <source>
        <strain evidence="2">NBRC 12245</strain>
    </source>
</reference>
<feature type="region of interest" description="Disordered" evidence="1">
    <location>
        <begin position="1"/>
        <end position="34"/>
    </location>
</feature>
<dbReference type="InterPro" id="IPR053137">
    <property type="entry name" value="NLR-like"/>
</dbReference>
<dbReference type="Gene3D" id="3.40.50.300">
    <property type="entry name" value="P-loop containing nucleotide triphosphate hydrolases"/>
    <property type="match status" value="1"/>
</dbReference>
<dbReference type="EMBL" id="BOQL01000044">
    <property type="protein sequence ID" value="GIM73530.1"/>
    <property type="molecule type" value="Genomic_DNA"/>
</dbReference>
<dbReference type="InterPro" id="IPR027417">
    <property type="entry name" value="P-loop_NTPase"/>
</dbReference>
<keyword evidence="3" id="KW-1185">Reference proteome</keyword>